<reference evidence="8 9" key="1">
    <citation type="submission" date="2023-06" db="EMBL/GenBank/DDBJ databases">
        <title>Draft genome sequence of Gleimia hominis type strain CCUG 57540T.</title>
        <authorList>
            <person name="Salva-Serra F."/>
            <person name="Cardew S."/>
            <person name="Jensie Markopoulos S."/>
            <person name="Ohlen M."/>
            <person name="Inganas E."/>
            <person name="Svensson-Stadler L."/>
            <person name="Moore E.R.B."/>
        </authorList>
    </citation>
    <scope>NUCLEOTIDE SEQUENCE [LARGE SCALE GENOMIC DNA]</scope>
    <source>
        <strain evidence="8 9">CCUG 57540</strain>
    </source>
</reference>
<evidence type="ECO:0000256" key="1">
    <source>
        <dbReference type="ARBA" id="ARBA00022448"/>
    </source>
</evidence>
<organism evidence="8 9">
    <name type="scientific">Gleimia hominis</name>
    <dbReference type="NCBI Taxonomy" id="595468"/>
    <lineage>
        <taxon>Bacteria</taxon>
        <taxon>Bacillati</taxon>
        <taxon>Actinomycetota</taxon>
        <taxon>Actinomycetes</taxon>
        <taxon>Actinomycetales</taxon>
        <taxon>Actinomycetaceae</taxon>
        <taxon>Gleimia</taxon>
    </lineage>
</organism>
<keyword evidence="5" id="KW-0418">Kinase</keyword>
<feature type="active site" description="Phosphocysteine intermediate; for EIIB activity" evidence="6">
    <location>
        <position position="28"/>
    </location>
</feature>
<keyword evidence="1" id="KW-0813">Transport</keyword>
<evidence type="ECO:0000256" key="4">
    <source>
        <dbReference type="ARBA" id="ARBA00022683"/>
    </source>
</evidence>
<dbReference type="InterPro" id="IPR001996">
    <property type="entry name" value="PTS_IIB_1"/>
</dbReference>
<dbReference type="EMBL" id="JASXSX010000001">
    <property type="protein sequence ID" value="MDT3767447.1"/>
    <property type="molecule type" value="Genomic_DNA"/>
</dbReference>
<dbReference type="CDD" id="cd00212">
    <property type="entry name" value="PTS_IIB_glc"/>
    <property type="match status" value="1"/>
</dbReference>
<dbReference type="InterPro" id="IPR050429">
    <property type="entry name" value="PTS_Glucose_EIICBA"/>
</dbReference>
<proteinExistence type="predicted"/>
<dbReference type="InterPro" id="IPR018113">
    <property type="entry name" value="PTrfase_EIIB_Cys"/>
</dbReference>
<keyword evidence="2" id="KW-0762">Sugar transport</keyword>
<evidence type="ECO:0000256" key="5">
    <source>
        <dbReference type="ARBA" id="ARBA00022777"/>
    </source>
</evidence>
<name>A0ABU3IAP3_9ACTO</name>
<dbReference type="Gene3D" id="3.30.1360.60">
    <property type="entry name" value="Glucose permease domain IIB"/>
    <property type="match status" value="1"/>
</dbReference>
<comment type="caution">
    <text evidence="8">The sequence shown here is derived from an EMBL/GenBank/DDBJ whole genome shotgun (WGS) entry which is preliminary data.</text>
</comment>
<evidence type="ECO:0000256" key="6">
    <source>
        <dbReference type="PROSITE-ProRule" id="PRU00421"/>
    </source>
</evidence>
<dbReference type="InterPro" id="IPR036878">
    <property type="entry name" value="Glu_permease_IIB"/>
</dbReference>
<gene>
    <name evidence="8" type="ORF">QS713_05135</name>
</gene>
<dbReference type="Pfam" id="PF00367">
    <property type="entry name" value="PTS_EIIB"/>
    <property type="match status" value="1"/>
</dbReference>
<evidence type="ECO:0000256" key="2">
    <source>
        <dbReference type="ARBA" id="ARBA00022597"/>
    </source>
</evidence>
<evidence type="ECO:0000313" key="9">
    <source>
        <dbReference type="Proteomes" id="UP001247542"/>
    </source>
</evidence>
<accession>A0ABU3IAP3</accession>
<dbReference type="RefSeq" id="WP_313273014.1">
    <property type="nucleotide sequence ID" value="NZ_JASXSX010000001.1"/>
</dbReference>
<dbReference type="NCBIfam" id="TIGR00826">
    <property type="entry name" value="EIIB_glc"/>
    <property type="match status" value="1"/>
</dbReference>
<dbReference type="PANTHER" id="PTHR30009:SF4">
    <property type="entry name" value="PTS SYSTEM N-ACETYLGLUCOSAMINE-SPECIFIC EIICBA COMPONENT"/>
    <property type="match status" value="1"/>
</dbReference>
<dbReference type="PROSITE" id="PS51098">
    <property type="entry name" value="PTS_EIIB_TYPE_1"/>
    <property type="match status" value="1"/>
</dbReference>
<keyword evidence="3" id="KW-0808">Transferase</keyword>
<keyword evidence="4" id="KW-0598">Phosphotransferase system</keyword>
<feature type="domain" description="PTS EIIB type-1" evidence="7">
    <location>
        <begin position="6"/>
        <end position="82"/>
    </location>
</feature>
<evidence type="ECO:0000259" key="7">
    <source>
        <dbReference type="PROSITE" id="PS51098"/>
    </source>
</evidence>
<dbReference type="SUPFAM" id="SSF55604">
    <property type="entry name" value="Glucose permease domain IIB"/>
    <property type="match status" value="1"/>
</dbReference>
<dbReference type="PANTHER" id="PTHR30009">
    <property type="entry name" value="CYTOCHROME C-TYPE SYNTHESIS PROTEIN AND PTS TRANSMEMBRANE COMPONENT"/>
    <property type="match status" value="1"/>
</dbReference>
<evidence type="ECO:0000256" key="3">
    <source>
        <dbReference type="ARBA" id="ARBA00022679"/>
    </source>
</evidence>
<evidence type="ECO:0000313" key="8">
    <source>
        <dbReference type="EMBL" id="MDT3767447.1"/>
    </source>
</evidence>
<sequence>MGAAYEQSAKAIVEGLGGADNIASLQACITRIRARVNDVDRVNDETLKAAGAFGVVKVGPAVQIVVGPDADDIAASAEPLLK</sequence>
<dbReference type="Proteomes" id="UP001247542">
    <property type="component" value="Unassembled WGS sequence"/>
</dbReference>
<protein>
    <submittedName>
        <fullName evidence="8">PTS glucose/sucrose transporter subunit IIB</fullName>
    </submittedName>
</protein>
<keyword evidence="9" id="KW-1185">Reference proteome</keyword>